<keyword evidence="8 11" id="KW-0472">Membrane</keyword>
<dbReference type="InterPro" id="IPR023298">
    <property type="entry name" value="ATPase_P-typ_TM_dom_sf"/>
</dbReference>
<dbReference type="Proteomes" id="UP000622405">
    <property type="component" value="Unassembled WGS sequence"/>
</dbReference>
<feature type="transmembrane region" description="Helical" evidence="11">
    <location>
        <begin position="244"/>
        <end position="263"/>
    </location>
</feature>
<dbReference type="PRINTS" id="PR00941">
    <property type="entry name" value="CDATPASE"/>
</dbReference>
<feature type="domain" description="P-type ATPase A" evidence="12">
    <location>
        <begin position="128"/>
        <end position="228"/>
    </location>
</feature>
<keyword evidence="3" id="KW-0104">Cadmium</keyword>
<dbReference type="Gene3D" id="2.70.150.10">
    <property type="entry name" value="Calcium-transporting ATPase, cytoplasmic transduction domain A"/>
    <property type="match status" value="1"/>
</dbReference>
<keyword evidence="6" id="KW-1278">Translocase</keyword>
<dbReference type="SUPFAM" id="SSF56784">
    <property type="entry name" value="HAD-like"/>
    <property type="match status" value="1"/>
</dbReference>
<evidence type="ECO:0000256" key="11">
    <source>
        <dbReference type="RuleBase" id="RU362081"/>
    </source>
</evidence>
<dbReference type="InterPro" id="IPR044492">
    <property type="entry name" value="P_typ_ATPase_HD_dom"/>
</dbReference>
<gene>
    <name evidence="13" type="ORF">GH811_03930</name>
</gene>
<evidence type="ECO:0000256" key="9">
    <source>
        <dbReference type="ARBA" id="ARBA00039103"/>
    </source>
</evidence>
<keyword evidence="11" id="KW-0547">Nucleotide-binding</keyword>
<keyword evidence="4 11" id="KW-0812">Transmembrane</keyword>
<sequence>MSNENEAMKSSSIRDFLVFAIAPLIVGILIIISWLLAVYNIGPPIIYIVLALLATLFGGYQRFISGFKDIFHRRITVNVFVTVALIATVLIGEFITAAILIFIMSAAGAFEAFTLNKTRKSIRSLLDLAPQQVTVKRDEAELVIGIDEVQLGDLVVVRPGERIAVDGIVVNGQSSVNQAPITGESIPVEKFKGSEVYSGTLNEEGRIEIKTTRVGEDTTLAKIIHLTESAQGSKPPIQTIADRFTQWFLPVVIVLAIGTFFITRDVKTAVAVLLVACPCAFAIATPTAVTAGISNMARRGILVKGGIFIEEAGKIDTLLVDKTGTFTLGTPTVMEIAAFNGFSETEVIHLAAIGEKYSEHPLARAIIKHAKERRAEIPEPEEFKAEVGKGVIARFDGKSLLVGKEELLEDQGMILDQDVKAQMQLQREQGRTIMLVAQEGSVIGLISIADKIRPGIKEVILLFKEIGIKNVTMLTGDNAVTAQRVAEEIGVDDFKANMLPEEKQQVVAAMQQQGKKVAMIGDGINDAPALALADIGMAMGATGTDVAIETADITLMNDELLSVADFIWTSKKVFKRIKLNMFFSILYNVIGLTLASLAMITPVWAIIFQEAGCLTVIISSTLLLWYRPKYPKIEGNLTLNKQNVASVPNES</sequence>
<organism evidence="13 14">
    <name type="scientific">Acetobacterium malicum</name>
    <dbReference type="NCBI Taxonomy" id="52692"/>
    <lineage>
        <taxon>Bacteria</taxon>
        <taxon>Bacillati</taxon>
        <taxon>Bacillota</taxon>
        <taxon>Clostridia</taxon>
        <taxon>Eubacteriales</taxon>
        <taxon>Eubacteriaceae</taxon>
        <taxon>Acetobacterium</taxon>
    </lineage>
</organism>
<comment type="similarity">
    <text evidence="2 11">Belongs to the cation transport ATPase (P-type) (TC 3.A.3) family. Type IB subfamily.</text>
</comment>
<dbReference type="PANTHER" id="PTHR48085">
    <property type="entry name" value="CADMIUM/ZINC-TRANSPORTING ATPASE HMA2-RELATED"/>
    <property type="match status" value="1"/>
</dbReference>
<evidence type="ECO:0000313" key="14">
    <source>
        <dbReference type="Proteomes" id="UP000622405"/>
    </source>
</evidence>
<feature type="transmembrane region" description="Helical" evidence="11">
    <location>
        <begin position="16"/>
        <end position="39"/>
    </location>
</feature>
<comment type="subcellular location">
    <subcellularLocation>
        <location evidence="11">Cell membrane</location>
    </subcellularLocation>
    <subcellularLocation>
        <location evidence="1">Membrane</location>
        <topology evidence="1">Multi-pass membrane protein</topology>
    </subcellularLocation>
</comment>
<keyword evidence="7 11" id="KW-1133">Transmembrane helix</keyword>
<dbReference type="InterPro" id="IPR027256">
    <property type="entry name" value="P-typ_ATPase_IB"/>
</dbReference>
<dbReference type="InterPro" id="IPR036412">
    <property type="entry name" value="HAD-like_sf"/>
</dbReference>
<dbReference type="Pfam" id="PF00702">
    <property type="entry name" value="Hydrolase"/>
    <property type="match status" value="1"/>
</dbReference>
<keyword evidence="5 11" id="KW-0479">Metal-binding</keyword>
<dbReference type="PANTHER" id="PTHR48085:SF5">
    <property type="entry name" value="CADMIUM_ZINC-TRANSPORTING ATPASE HMA4-RELATED"/>
    <property type="match status" value="1"/>
</dbReference>
<evidence type="ECO:0000259" key="12">
    <source>
        <dbReference type="Pfam" id="PF00122"/>
    </source>
</evidence>
<dbReference type="Gene3D" id="3.40.1110.10">
    <property type="entry name" value="Calcium-transporting ATPase, cytoplasmic domain N"/>
    <property type="match status" value="1"/>
</dbReference>
<dbReference type="Pfam" id="PF00122">
    <property type="entry name" value="E1-E2_ATPase"/>
    <property type="match status" value="1"/>
</dbReference>
<evidence type="ECO:0000256" key="7">
    <source>
        <dbReference type="ARBA" id="ARBA00022989"/>
    </source>
</evidence>
<feature type="transmembrane region" description="Helical" evidence="11">
    <location>
        <begin position="269"/>
        <end position="289"/>
    </location>
</feature>
<dbReference type="NCBIfam" id="TIGR01494">
    <property type="entry name" value="ATPase_P-type"/>
    <property type="match status" value="1"/>
</dbReference>
<evidence type="ECO:0000256" key="2">
    <source>
        <dbReference type="ARBA" id="ARBA00006024"/>
    </source>
</evidence>
<dbReference type="InterPro" id="IPR001757">
    <property type="entry name" value="P_typ_ATPase"/>
</dbReference>
<dbReference type="EC" id="7.2.2.21" evidence="9"/>
<feature type="transmembrane region" description="Helical" evidence="11">
    <location>
        <begin position="579"/>
        <end position="600"/>
    </location>
</feature>
<dbReference type="NCBIfam" id="TIGR01525">
    <property type="entry name" value="ATPase-IB_hvy"/>
    <property type="match status" value="1"/>
</dbReference>
<keyword evidence="11" id="KW-1003">Cell membrane</keyword>
<dbReference type="InterPro" id="IPR023299">
    <property type="entry name" value="ATPase_P-typ_cyto_dom_N"/>
</dbReference>
<comment type="caution">
    <text evidence="13">The sequence shown here is derived from an EMBL/GenBank/DDBJ whole genome shotgun (WGS) entry which is preliminary data.</text>
</comment>
<dbReference type="SUPFAM" id="SSF81665">
    <property type="entry name" value="Calcium ATPase, transmembrane domain M"/>
    <property type="match status" value="1"/>
</dbReference>
<keyword evidence="14" id="KW-1185">Reference proteome</keyword>
<dbReference type="RefSeq" id="WP_186893366.1">
    <property type="nucleotide sequence ID" value="NZ_WJBE01000002.1"/>
</dbReference>
<keyword evidence="11" id="KW-0067">ATP-binding</keyword>
<proteinExistence type="inferred from homology"/>
<dbReference type="Gene3D" id="3.40.50.1000">
    <property type="entry name" value="HAD superfamily/HAD-like"/>
    <property type="match status" value="1"/>
</dbReference>
<dbReference type="SFLD" id="SFLDG00002">
    <property type="entry name" value="C1.7:_P-type_atpase_like"/>
    <property type="match status" value="1"/>
</dbReference>
<name>A0ABR6YUH3_9FIRM</name>
<protein>
    <recommendedName>
        <fullName evidence="9">Cd(2+)-exporting ATPase</fullName>
        <ecNumber evidence="9">7.2.2.21</ecNumber>
    </recommendedName>
</protein>
<comment type="catalytic activity">
    <reaction evidence="10">
        <text>Cd(2+)(in) + ATP + H2O = Cd(2+)(out) + ADP + phosphate + H(+)</text>
        <dbReference type="Rhea" id="RHEA:12132"/>
        <dbReference type="ChEBI" id="CHEBI:15377"/>
        <dbReference type="ChEBI" id="CHEBI:15378"/>
        <dbReference type="ChEBI" id="CHEBI:30616"/>
        <dbReference type="ChEBI" id="CHEBI:43474"/>
        <dbReference type="ChEBI" id="CHEBI:48775"/>
        <dbReference type="ChEBI" id="CHEBI:456216"/>
        <dbReference type="EC" id="7.2.2.21"/>
    </reaction>
</comment>
<evidence type="ECO:0000256" key="4">
    <source>
        <dbReference type="ARBA" id="ARBA00022692"/>
    </source>
</evidence>
<evidence type="ECO:0000256" key="8">
    <source>
        <dbReference type="ARBA" id="ARBA00023136"/>
    </source>
</evidence>
<evidence type="ECO:0000256" key="5">
    <source>
        <dbReference type="ARBA" id="ARBA00022723"/>
    </source>
</evidence>
<dbReference type="NCBIfam" id="TIGR01511">
    <property type="entry name" value="ATPase-IB1_Cu"/>
    <property type="match status" value="1"/>
</dbReference>
<dbReference type="PRINTS" id="PR00119">
    <property type="entry name" value="CATATPASE"/>
</dbReference>
<dbReference type="SFLD" id="SFLDF00027">
    <property type="entry name" value="p-type_atpase"/>
    <property type="match status" value="1"/>
</dbReference>
<evidence type="ECO:0000256" key="1">
    <source>
        <dbReference type="ARBA" id="ARBA00004141"/>
    </source>
</evidence>
<dbReference type="InterPro" id="IPR059000">
    <property type="entry name" value="ATPase_P-type_domA"/>
</dbReference>
<dbReference type="SUPFAM" id="SSF81653">
    <property type="entry name" value="Calcium ATPase, transduction domain A"/>
    <property type="match status" value="1"/>
</dbReference>
<feature type="transmembrane region" description="Helical" evidence="11">
    <location>
        <begin position="45"/>
        <end position="63"/>
    </location>
</feature>
<accession>A0ABR6YUH3</accession>
<dbReference type="InterPro" id="IPR051014">
    <property type="entry name" value="Cation_Transport_ATPase_IB"/>
</dbReference>
<evidence type="ECO:0000256" key="6">
    <source>
        <dbReference type="ARBA" id="ARBA00022967"/>
    </source>
</evidence>
<evidence type="ECO:0000313" key="13">
    <source>
        <dbReference type="EMBL" id="MBC3898762.1"/>
    </source>
</evidence>
<dbReference type="InterPro" id="IPR023214">
    <property type="entry name" value="HAD_sf"/>
</dbReference>
<evidence type="ECO:0000256" key="10">
    <source>
        <dbReference type="ARBA" id="ARBA00049338"/>
    </source>
</evidence>
<reference evidence="13 14" key="1">
    <citation type="journal article" date="2020" name="mSystems">
        <title>Defining Genomic and Predicted Metabolic Features of the Acetobacterium Genus.</title>
        <authorList>
            <person name="Ross D.E."/>
            <person name="Marshall C.W."/>
            <person name="Gulliver D."/>
            <person name="May H.D."/>
            <person name="Norman R.S."/>
        </authorList>
    </citation>
    <scope>NUCLEOTIDE SEQUENCE [LARGE SCALE GENOMIC DNA]</scope>
    <source>
        <strain evidence="13 14">DSM 4132</strain>
    </source>
</reference>
<dbReference type="SFLD" id="SFLDS00003">
    <property type="entry name" value="Haloacid_Dehalogenase"/>
    <property type="match status" value="1"/>
</dbReference>
<dbReference type="InterPro" id="IPR008250">
    <property type="entry name" value="ATPase_P-typ_transduc_dom_A_sf"/>
</dbReference>
<dbReference type="EMBL" id="WJBE01000002">
    <property type="protein sequence ID" value="MBC3898762.1"/>
    <property type="molecule type" value="Genomic_DNA"/>
</dbReference>
<evidence type="ECO:0000256" key="3">
    <source>
        <dbReference type="ARBA" id="ARBA00022539"/>
    </source>
</evidence>